<organism evidence="1 2">
    <name type="scientific">candidate division MSBL1 archaeon SCGC-AAA261G05</name>
    <dbReference type="NCBI Taxonomy" id="1698276"/>
    <lineage>
        <taxon>Archaea</taxon>
        <taxon>Methanobacteriati</taxon>
        <taxon>Methanobacteriota</taxon>
        <taxon>candidate division MSBL1</taxon>
    </lineage>
</organism>
<reference evidence="1 2" key="1">
    <citation type="journal article" date="2016" name="Sci. Rep.">
        <title>Metabolic traits of an uncultured archaeal lineage -MSBL1- from brine pools of the Red Sea.</title>
        <authorList>
            <person name="Mwirichia R."/>
            <person name="Alam I."/>
            <person name="Rashid M."/>
            <person name="Vinu M."/>
            <person name="Ba-Alawi W."/>
            <person name="Anthony Kamau A."/>
            <person name="Kamanda Ngugi D."/>
            <person name="Goker M."/>
            <person name="Klenk H.P."/>
            <person name="Bajic V."/>
            <person name="Stingl U."/>
        </authorList>
    </citation>
    <scope>NUCLEOTIDE SEQUENCE [LARGE SCALE GENOMIC DNA]</scope>
    <source>
        <strain evidence="1">SCGC-AAA261G05</strain>
    </source>
</reference>
<comment type="caution">
    <text evidence="1">The sequence shown here is derived from an EMBL/GenBank/DDBJ whole genome shotgun (WGS) entry which is preliminary data.</text>
</comment>
<feature type="non-terminal residue" evidence="1">
    <location>
        <position position="1"/>
    </location>
</feature>
<sequence length="109" mass="12582">RNTSLEGWKQDPIGKIGGVGLTTYQYLRMMGGVDTAMPDNIVKRVIEEILDKAEVKMPTNKDLEFIKTIDQIATISGYRPIEICWMTWLVQSEGDKIRMEKYRDTLDRI</sequence>
<dbReference type="PATRIC" id="fig|1698276.3.peg.267"/>
<evidence type="ECO:0000313" key="2">
    <source>
        <dbReference type="Proteomes" id="UP000070405"/>
    </source>
</evidence>
<dbReference type="Proteomes" id="UP000070405">
    <property type="component" value="Unassembled WGS sequence"/>
</dbReference>
<protein>
    <submittedName>
        <fullName evidence="1">Uncharacterized protein</fullName>
    </submittedName>
</protein>
<proteinExistence type="predicted"/>
<accession>A0A133VAS6</accession>
<name>A0A133VAS6_9EURY</name>
<dbReference type="AlphaFoldDB" id="A0A133VAS6"/>
<gene>
    <name evidence="1" type="ORF">AKJ47_02015</name>
</gene>
<dbReference type="EMBL" id="LHYA01000021">
    <property type="protein sequence ID" value="KXB03540.1"/>
    <property type="molecule type" value="Genomic_DNA"/>
</dbReference>
<keyword evidence="2" id="KW-1185">Reference proteome</keyword>
<evidence type="ECO:0000313" key="1">
    <source>
        <dbReference type="EMBL" id="KXB03540.1"/>
    </source>
</evidence>